<sequence>MITVRIGGNEYPLDEVLEDPGRYARHLERAKTIQGFAECGCAEGRPRPKLVIRRHRDIFLLARWPEQAFRHAEGCPFHRKTQTTPGAADSLDAFRMRDGRHDIRLDASLSVSTHTPAKTVQRTPKGQSTKPQRRSAGLLAFLEFAWEQAGLNVWPGTGARSWNGCWSQLTAELADCRINGKDADGLLHVMQRWDPARKSEILAEFEAWQARLSPTAAGNPRGILIGEIESHAATQYGGKVVLRQSTQRFFMSSGLYERLQASFGTALAGIGRTEQRCVAVLLIEKSRSNYLTVVDIGAMLANRQFLPCDSSHEVAMADHLVALRRAFRKPLRHIGRAEVHPDFVLTDVQPETVIEVLGMAGNPEYDARMASKRQHYQTAGVPFLEWDAVATSISSVRVPPAGTRAADAR</sequence>
<protein>
    <submittedName>
        <fullName evidence="1">DUF1173 family protein</fullName>
    </submittedName>
</protein>
<dbReference type="OrthoDB" id="8952417at2"/>
<organism evidence="1 2">
    <name type="scientific">Cupriavidus oxalaticus</name>
    <dbReference type="NCBI Taxonomy" id="96344"/>
    <lineage>
        <taxon>Bacteria</taxon>
        <taxon>Pseudomonadati</taxon>
        <taxon>Pseudomonadota</taxon>
        <taxon>Betaproteobacteria</taxon>
        <taxon>Burkholderiales</taxon>
        <taxon>Burkholderiaceae</taxon>
        <taxon>Cupriavidus</taxon>
    </lineage>
</organism>
<reference evidence="1 2" key="1">
    <citation type="submission" date="2019-03" db="EMBL/GenBank/DDBJ databases">
        <title>Efficiently degradation of phenoxyalkanoic acid herbicides by Cupriavidus oxalaticus strain X32.</title>
        <authorList>
            <person name="Sheng X."/>
        </authorList>
    </citation>
    <scope>NUCLEOTIDE SEQUENCE [LARGE SCALE GENOMIC DNA]</scope>
    <source>
        <strain evidence="1 2">X32</strain>
        <plasmid evidence="1 2">unnamed4</plasmid>
    </source>
</reference>
<dbReference type="Proteomes" id="UP000295294">
    <property type="component" value="Plasmid unnamed4"/>
</dbReference>
<dbReference type="KEGG" id="cox:E0W60_35775"/>
<evidence type="ECO:0000313" key="1">
    <source>
        <dbReference type="EMBL" id="QBY56368.1"/>
    </source>
</evidence>
<dbReference type="EMBL" id="CP038639">
    <property type="protein sequence ID" value="QBY56368.1"/>
    <property type="molecule type" value="Genomic_DNA"/>
</dbReference>
<gene>
    <name evidence="1" type="ORF">E0W60_35775</name>
</gene>
<proteinExistence type="predicted"/>
<accession>A0A4P7LLC4</accession>
<dbReference type="InterPro" id="IPR009553">
    <property type="entry name" value="DUF1173"/>
</dbReference>
<name>A0A4P7LLC4_9BURK</name>
<keyword evidence="1" id="KW-0614">Plasmid</keyword>
<evidence type="ECO:0000313" key="2">
    <source>
        <dbReference type="Proteomes" id="UP000295294"/>
    </source>
</evidence>
<dbReference type="AlphaFoldDB" id="A0A4P7LLC4"/>
<geneLocation type="plasmid" evidence="1">
    <name>unnamed4</name>
</geneLocation>
<dbReference type="RefSeq" id="WP_135707534.1">
    <property type="nucleotide sequence ID" value="NZ_CP038639.1"/>
</dbReference>
<dbReference type="Pfam" id="PF06666">
    <property type="entry name" value="DUF1173"/>
    <property type="match status" value="1"/>
</dbReference>